<dbReference type="AlphaFoldDB" id="A0AAV2SBI0"/>
<feature type="non-terminal residue" evidence="2">
    <location>
        <position position="111"/>
    </location>
</feature>
<keyword evidence="1" id="KW-0472">Membrane</keyword>
<dbReference type="EMBL" id="CAXKWB010054366">
    <property type="protein sequence ID" value="CAL4175738.1"/>
    <property type="molecule type" value="Genomic_DNA"/>
</dbReference>
<dbReference type="Proteomes" id="UP001497623">
    <property type="component" value="Unassembled WGS sequence"/>
</dbReference>
<keyword evidence="1" id="KW-1133">Transmembrane helix</keyword>
<evidence type="ECO:0000313" key="2">
    <source>
        <dbReference type="EMBL" id="CAL4175738.1"/>
    </source>
</evidence>
<feature type="non-terminal residue" evidence="2">
    <location>
        <position position="1"/>
    </location>
</feature>
<keyword evidence="3" id="KW-1185">Reference proteome</keyword>
<name>A0AAV2SBI0_MEGNR</name>
<evidence type="ECO:0000256" key="1">
    <source>
        <dbReference type="SAM" id="Phobius"/>
    </source>
</evidence>
<evidence type="ECO:0000313" key="3">
    <source>
        <dbReference type="Proteomes" id="UP001497623"/>
    </source>
</evidence>
<protein>
    <submittedName>
        <fullName evidence="2">Uncharacterized protein</fullName>
    </submittedName>
</protein>
<keyword evidence="1" id="KW-0812">Transmembrane</keyword>
<accession>A0AAV2SBI0</accession>
<organism evidence="2 3">
    <name type="scientific">Meganyctiphanes norvegica</name>
    <name type="common">Northern krill</name>
    <name type="synonym">Thysanopoda norvegica</name>
    <dbReference type="NCBI Taxonomy" id="48144"/>
    <lineage>
        <taxon>Eukaryota</taxon>
        <taxon>Metazoa</taxon>
        <taxon>Ecdysozoa</taxon>
        <taxon>Arthropoda</taxon>
        <taxon>Crustacea</taxon>
        <taxon>Multicrustacea</taxon>
        <taxon>Malacostraca</taxon>
        <taxon>Eumalacostraca</taxon>
        <taxon>Eucarida</taxon>
        <taxon>Euphausiacea</taxon>
        <taxon>Euphausiidae</taxon>
        <taxon>Meganyctiphanes</taxon>
    </lineage>
</organism>
<feature type="transmembrane region" description="Helical" evidence="1">
    <location>
        <begin position="32"/>
        <end position="51"/>
    </location>
</feature>
<reference evidence="2 3" key="1">
    <citation type="submission" date="2024-05" db="EMBL/GenBank/DDBJ databases">
        <authorList>
            <person name="Wallberg A."/>
        </authorList>
    </citation>
    <scope>NUCLEOTIDE SEQUENCE [LARGE SCALE GENOMIC DNA]</scope>
</reference>
<comment type="caution">
    <text evidence="2">The sequence shown here is derived from an EMBL/GenBank/DDBJ whole genome shotgun (WGS) entry which is preliminary data.</text>
</comment>
<proteinExistence type="predicted"/>
<gene>
    <name evidence="2" type="ORF">MNOR_LOCUS34673</name>
</gene>
<sequence>IYHCTLSLPCAYHYSLERNLVHTAKMLSTRSVLMLLAVFLAIAAVCDALTLCPQFPSCCLGGDTCHALCPSCREARRFRGGKALYPKYLYGTSGGFLIDQGPDGNFVLGPF</sequence>